<dbReference type="GeneID" id="92944946"/>
<name>A0A0A6PSR5_CLOBU</name>
<dbReference type="GO" id="GO:0046961">
    <property type="term" value="F:proton-transporting ATPase activity, rotational mechanism"/>
    <property type="evidence" value="ECO:0007669"/>
    <property type="project" value="InterPro"/>
</dbReference>
<dbReference type="Proteomes" id="UP000474042">
    <property type="component" value="Unassembled WGS sequence"/>
</dbReference>
<evidence type="ECO:0000313" key="7">
    <source>
        <dbReference type="EMBL" id="QMW91706.1"/>
    </source>
</evidence>
<reference evidence="4 9" key="3">
    <citation type="submission" date="2019-07" db="EMBL/GenBank/DDBJ databases">
        <title>Whole genome shotgun sequence of Clostridium butyricum NBRC 3858.</title>
        <authorList>
            <person name="Hosoyama A."/>
            <person name="Uohara A."/>
            <person name="Ohji S."/>
            <person name="Ichikawa N."/>
        </authorList>
    </citation>
    <scope>NUCLEOTIDE SEQUENCE [LARGE SCALE GENOMIC DNA]</scope>
    <source>
        <strain evidence="4 9">NBRC 3858</strain>
    </source>
</reference>
<protein>
    <submittedName>
        <fullName evidence="4 5">ATP synthase subunit C</fullName>
    </submittedName>
</protein>
<evidence type="ECO:0000313" key="9">
    <source>
        <dbReference type="Proteomes" id="UP000321089"/>
    </source>
</evidence>
<accession>A0A0A6PSR5</accession>
<dbReference type="EMBL" id="WOFV02000012">
    <property type="protein sequence ID" value="NAS17404.1"/>
    <property type="molecule type" value="Genomic_DNA"/>
</dbReference>
<keyword evidence="2" id="KW-0813">Transport</keyword>
<evidence type="ECO:0000313" key="6">
    <source>
        <dbReference type="EMBL" id="PPV15288.1"/>
    </source>
</evidence>
<dbReference type="EMBL" id="LRDH01000101">
    <property type="protein sequence ID" value="PPV15288.1"/>
    <property type="molecule type" value="Genomic_DNA"/>
</dbReference>
<reference evidence="6 8" key="1">
    <citation type="submission" date="2016-01" db="EMBL/GenBank/DDBJ databases">
        <title>Characterization of the Clostridium difficile lineages that are prevalent in Hong Kong and China.</title>
        <authorList>
            <person name="Kwok J.S.-L."/>
            <person name="Lam W.-Y."/>
            <person name="Ip M."/>
            <person name="Chan T.-F."/>
            <person name="Hawkey P.M."/>
            <person name="Tsui S.K.-W."/>
        </authorList>
    </citation>
    <scope>NUCLEOTIDE SEQUENCE [LARGE SCALE GENOMIC DNA]</scope>
    <source>
        <strain evidence="6 8">300064</strain>
    </source>
</reference>
<dbReference type="Proteomes" id="UP000321089">
    <property type="component" value="Unassembled WGS sequence"/>
</dbReference>
<evidence type="ECO:0000256" key="1">
    <source>
        <dbReference type="ARBA" id="ARBA00006709"/>
    </source>
</evidence>
<sequence length="333" mass="38422">MDEMQFSQVIPRLRVYETKLLDKAKIDRMIDSHSAEETLKILQETEYANVMTNVKRAEDYEVILGGELKRLFTVMYEISPVKSLVDLMSIKYDYQNIKVILKGMFLKKDLSYLLIPVGTIDCNELKNIIENDNLSDLPHLMREAVEEVQISFENTNDPQMIDIILDKFMFKSLVEIKKEINDNFVNKYVDALIDSTNLKTLLRVKKQNKGREFFASVIIEGGSIDKDKLLGMLNDAAENISTKLTYTNYAEFIRAGIEYYTKTGSVSLLEKLGDNYVMDMMKDAKIIPFGVEPLLAYIYAKETEIKIIRIIMVGKLNNISAEVVRERLRDIYV</sequence>
<evidence type="ECO:0000313" key="10">
    <source>
        <dbReference type="Proteomes" id="UP000474042"/>
    </source>
</evidence>
<proteinExistence type="inferred from homology"/>
<dbReference type="SUPFAM" id="SSF103486">
    <property type="entry name" value="V-type ATP synthase subunit C"/>
    <property type="match status" value="1"/>
</dbReference>
<reference evidence="7 11" key="2">
    <citation type="submission" date="2019-05" db="EMBL/GenBank/DDBJ databases">
        <authorList>
            <person name="Schori C."/>
            <person name="Ahrens C."/>
        </authorList>
    </citation>
    <scope>NUCLEOTIDE SEQUENCE [LARGE SCALE GENOMIC DNA]</scope>
    <source>
        <strain evidence="7 11">DSM 10702</strain>
    </source>
</reference>
<evidence type="ECO:0000256" key="2">
    <source>
        <dbReference type="ARBA" id="ARBA00022448"/>
    </source>
</evidence>
<dbReference type="InterPro" id="IPR035067">
    <property type="entry name" value="V-type_ATPase_csu/dsu"/>
</dbReference>
<organism evidence="4 9">
    <name type="scientific">Clostridium butyricum</name>
    <dbReference type="NCBI Taxonomy" id="1492"/>
    <lineage>
        <taxon>Bacteria</taxon>
        <taxon>Bacillati</taxon>
        <taxon>Bacillota</taxon>
        <taxon>Clostridia</taxon>
        <taxon>Eubacteriales</taxon>
        <taxon>Clostridiaceae</taxon>
        <taxon>Clostridium</taxon>
    </lineage>
</organism>
<dbReference type="Gene3D" id="1.20.1690.10">
    <property type="entry name" value="V-type ATP synthase subunit C domain"/>
    <property type="match status" value="2"/>
</dbReference>
<dbReference type="InterPro" id="IPR044911">
    <property type="entry name" value="V-type_ATPase_csu/dsu_dom_3"/>
</dbReference>
<dbReference type="AlphaFoldDB" id="A0A0A6PSR5"/>
<dbReference type="Proteomes" id="UP000515243">
    <property type="component" value="Chromosome 1"/>
</dbReference>
<dbReference type="PANTHER" id="PTHR38682">
    <property type="entry name" value="V-TYPE ATP SYNTHASE SUBUNIT C"/>
    <property type="match status" value="1"/>
</dbReference>
<evidence type="ECO:0000313" key="8">
    <source>
        <dbReference type="Proteomes" id="UP000238081"/>
    </source>
</evidence>
<gene>
    <name evidence="4" type="primary">ntpC</name>
    <name evidence="6" type="ORF">AWN73_12345</name>
    <name evidence="4" type="ORF">CBU02nite_14920</name>
    <name evidence="7" type="ORF">FF104_12245</name>
    <name evidence="5" type="ORF">GND98_005835</name>
</gene>
<dbReference type="KEGG" id="cbut:ATN24_13500"/>
<evidence type="ECO:0000313" key="11">
    <source>
        <dbReference type="Proteomes" id="UP000515243"/>
    </source>
</evidence>
<keyword evidence="3" id="KW-0406">Ion transport</keyword>
<reference evidence="5 10" key="4">
    <citation type="submission" date="2020-01" db="EMBL/GenBank/DDBJ databases">
        <title>Genome sequence of a 1,3-propanediol producer, Clostridium butyricum S3.</title>
        <authorList>
            <person name="Zhou J."/>
        </authorList>
    </citation>
    <scope>NUCLEOTIDE SEQUENCE [LARGE SCALE GENOMIC DNA]</scope>
    <source>
        <strain evidence="5 10">S3</strain>
    </source>
</reference>
<dbReference type="InterPro" id="IPR036079">
    <property type="entry name" value="ATPase_csu/dsu_sf"/>
</dbReference>
<evidence type="ECO:0000256" key="3">
    <source>
        <dbReference type="ARBA" id="ARBA00023065"/>
    </source>
</evidence>
<dbReference type="EMBL" id="CP040626">
    <property type="protein sequence ID" value="QMW91706.1"/>
    <property type="molecule type" value="Genomic_DNA"/>
</dbReference>
<dbReference type="Gene3D" id="1.10.132.50">
    <property type="entry name" value="ATP synthase (C/AC39) subunit, domain 3"/>
    <property type="match status" value="1"/>
</dbReference>
<comment type="similarity">
    <text evidence="1">Belongs to the V-ATPase V0D/AC39 subunit family.</text>
</comment>
<dbReference type="EMBL" id="BKBC01000015">
    <property type="protein sequence ID" value="GEQ20986.1"/>
    <property type="molecule type" value="Genomic_DNA"/>
</dbReference>
<dbReference type="Proteomes" id="UP000238081">
    <property type="component" value="Unassembled WGS sequence"/>
</dbReference>
<dbReference type="OrthoDB" id="1653at2"/>
<dbReference type="Pfam" id="PF01992">
    <property type="entry name" value="vATP-synt_AC39"/>
    <property type="match status" value="1"/>
</dbReference>
<dbReference type="NCBIfam" id="NF002266">
    <property type="entry name" value="PRK01198.1-2"/>
    <property type="match status" value="1"/>
</dbReference>
<dbReference type="InterPro" id="IPR002843">
    <property type="entry name" value="ATPase_V0-cplx_csu/dsu"/>
</dbReference>
<evidence type="ECO:0000313" key="5">
    <source>
        <dbReference type="EMBL" id="NAS17404.1"/>
    </source>
</evidence>
<evidence type="ECO:0000313" key="4">
    <source>
        <dbReference type="EMBL" id="GEQ20986.1"/>
    </source>
</evidence>
<dbReference type="RefSeq" id="WP_002580881.1">
    <property type="nucleotide sequence ID" value="NZ_AP019716.1"/>
</dbReference>
<dbReference type="InterPro" id="IPR050873">
    <property type="entry name" value="V-ATPase_V0D/AC39_subunit"/>
</dbReference>
<dbReference type="PANTHER" id="PTHR38682:SF1">
    <property type="entry name" value="V-TYPE ATP SYNTHASE SUBUNIT C"/>
    <property type="match status" value="1"/>
</dbReference>